<feature type="non-terminal residue" evidence="1">
    <location>
        <position position="85"/>
    </location>
</feature>
<comment type="caution">
    <text evidence="1">The sequence shown here is derived from an EMBL/GenBank/DDBJ whole genome shotgun (WGS) entry which is preliminary data.</text>
</comment>
<proteinExistence type="predicted"/>
<evidence type="ECO:0000313" key="1">
    <source>
        <dbReference type="EMBL" id="CAG8724102.1"/>
    </source>
</evidence>
<accession>A0ACA9PUN8</accession>
<feature type="non-terminal residue" evidence="1">
    <location>
        <position position="1"/>
    </location>
</feature>
<evidence type="ECO:0000313" key="2">
    <source>
        <dbReference type="Proteomes" id="UP000789525"/>
    </source>
</evidence>
<name>A0ACA9PUN8_9GLOM</name>
<reference evidence="1" key="1">
    <citation type="submission" date="2021-06" db="EMBL/GenBank/DDBJ databases">
        <authorList>
            <person name="Kallberg Y."/>
            <person name="Tangrot J."/>
            <person name="Rosling A."/>
        </authorList>
    </citation>
    <scope>NUCLEOTIDE SEQUENCE</scope>
    <source>
        <strain evidence="1">CL356</strain>
    </source>
</reference>
<sequence length="85" mass="10155">EMNYERIKKPEIRDLQTVLNNKEIDTNGKIIVDLSVFKEAERLYQTELSVDEIIALKRVVDLIWKRASEEDKKRWEILSDKFTSE</sequence>
<organism evidence="1 2">
    <name type="scientific">Acaulospora colombiana</name>
    <dbReference type="NCBI Taxonomy" id="27376"/>
    <lineage>
        <taxon>Eukaryota</taxon>
        <taxon>Fungi</taxon>
        <taxon>Fungi incertae sedis</taxon>
        <taxon>Mucoromycota</taxon>
        <taxon>Glomeromycotina</taxon>
        <taxon>Glomeromycetes</taxon>
        <taxon>Diversisporales</taxon>
        <taxon>Acaulosporaceae</taxon>
        <taxon>Acaulospora</taxon>
    </lineage>
</organism>
<dbReference type="Proteomes" id="UP000789525">
    <property type="component" value="Unassembled WGS sequence"/>
</dbReference>
<keyword evidence="2" id="KW-1185">Reference proteome</keyword>
<protein>
    <submittedName>
        <fullName evidence="1">3811_t:CDS:1</fullName>
    </submittedName>
</protein>
<dbReference type="EMBL" id="CAJVPT010039920">
    <property type="protein sequence ID" value="CAG8724102.1"/>
    <property type="molecule type" value="Genomic_DNA"/>
</dbReference>
<gene>
    <name evidence="1" type="ORF">ACOLOM_LOCUS11276</name>
</gene>